<keyword evidence="4" id="KW-1185">Reference proteome</keyword>
<dbReference type="OrthoDB" id="255848at2"/>
<protein>
    <recommendedName>
        <fullName evidence="2">DUF1559 domain-containing protein</fullName>
    </recommendedName>
</protein>
<dbReference type="HOGENOM" id="CLU_1033868_0_0_0"/>
<dbReference type="eggNOG" id="COG2165">
    <property type="taxonomic scope" value="Bacteria"/>
</dbReference>
<feature type="transmembrane region" description="Helical" evidence="1">
    <location>
        <begin position="21"/>
        <end position="40"/>
    </location>
</feature>
<dbReference type="RefSeq" id="WP_014436716.1">
    <property type="nucleotide sequence ID" value="NC_017080.1"/>
</dbReference>
<name>I0IE09_PHYMF</name>
<reference evidence="3 4" key="1">
    <citation type="submission" date="2012-02" db="EMBL/GenBank/DDBJ databases">
        <title>Complete genome sequence of Phycisphaera mikurensis NBRC 102666.</title>
        <authorList>
            <person name="Ankai A."/>
            <person name="Hosoyama A."/>
            <person name="Terui Y."/>
            <person name="Sekine M."/>
            <person name="Fukai R."/>
            <person name="Kato Y."/>
            <person name="Nakamura S."/>
            <person name="Yamada-Narita S."/>
            <person name="Kawakoshi A."/>
            <person name="Fukunaga Y."/>
            <person name="Yamazaki S."/>
            <person name="Fujita N."/>
        </authorList>
    </citation>
    <scope>NUCLEOTIDE SEQUENCE [LARGE SCALE GENOMIC DNA]</scope>
    <source>
        <strain evidence="4">NBRC 102666 / KCTC 22515 / FYK2301M01</strain>
    </source>
</reference>
<dbReference type="NCBIfam" id="TIGR02532">
    <property type="entry name" value="IV_pilin_GFxxxE"/>
    <property type="match status" value="1"/>
</dbReference>
<dbReference type="AlphaFoldDB" id="I0IE09"/>
<keyword evidence="1" id="KW-0812">Transmembrane</keyword>
<dbReference type="InterPro" id="IPR011453">
    <property type="entry name" value="DUF1559"/>
</dbReference>
<dbReference type="KEGG" id="phm:PSMK_13380"/>
<dbReference type="InterPro" id="IPR012902">
    <property type="entry name" value="N_methyl_site"/>
</dbReference>
<gene>
    <name evidence="3" type="ordered locus">PSMK_13380</name>
</gene>
<keyword evidence="1" id="KW-0472">Membrane</keyword>
<dbReference type="Proteomes" id="UP000007881">
    <property type="component" value="Chromosome"/>
</dbReference>
<keyword evidence="1" id="KW-1133">Transmembrane helix</keyword>
<evidence type="ECO:0000259" key="2">
    <source>
        <dbReference type="Pfam" id="PF07596"/>
    </source>
</evidence>
<dbReference type="Gene3D" id="3.30.700.10">
    <property type="entry name" value="Glycoprotein, Type 4 Pilin"/>
    <property type="match status" value="1"/>
</dbReference>
<organism evidence="3 4">
    <name type="scientific">Phycisphaera mikurensis (strain NBRC 102666 / KCTC 22515 / FYK2301M01)</name>
    <dbReference type="NCBI Taxonomy" id="1142394"/>
    <lineage>
        <taxon>Bacteria</taxon>
        <taxon>Pseudomonadati</taxon>
        <taxon>Planctomycetota</taxon>
        <taxon>Phycisphaerae</taxon>
        <taxon>Phycisphaerales</taxon>
        <taxon>Phycisphaeraceae</taxon>
        <taxon>Phycisphaera</taxon>
    </lineage>
</organism>
<dbReference type="Pfam" id="PF07596">
    <property type="entry name" value="SBP_bac_10"/>
    <property type="match status" value="1"/>
</dbReference>
<dbReference type="PANTHER" id="PTHR30093">
    <property type="entry name" value="GENERAL SECRETION PATHWAY PROTEIN G"/>
    <property type="match status" value="1"/>
</dbReference>
<dbReference type="STRING" id="1142394.PSMK_13380"/>
<proteinExistence type="predicted"/>
<sequence length="269" mass="28507">MKPAGARRARFQPAAFTLIELLVVISIIALLVGILLPALGKARESARASVCQSNLKQLGIAGHAYATDFDGFPPGDEALGGASIRMGAGVDGGNHPKASLRNPGVEETFGLSSVYARQGYMDPGAGWICPSQYAVVGGSGYDFAMAEWGNTYLVQTVDKRIEQMMLETDASKTPVPWAKDNWLRYPGQAGNYVPGRNSDADKGGSLPWSVRGAAIPHRGAGGIKTEGLSTFTAWQDAFAPVMGTLNVDKIAGQNKLFYDGHVEAVYQDG</sequence>
<accession>I0IE09</accession>
<evidence type="ECO:0000313" key="3">
    <source>
        <dbReference type="EMBL" id="BAM03497.1"/>
    </source>
</evidence>
<dbReference type="SUPFAM" id="SSF54523">
    <property type="entry name" value="Pili subunits"/>
    <property type="match status" value="1"/>
</dbReference>
<evidence type="ECO:0000313" key="4">
    <source>
        <dbReference type="Proteomes" id="UP000007881"/>
    </source>
</evidence>
<dbReference type="Pfam" id="PF07963">
    <property type="entry name" value="N_methyl"/>
    <property type="match status" value="1"/>
</dbReference>
<dbReference type="PANTHER" id="PTHR30093:SF2">
    <property type="entry name" value="TYPE II SECRETION SYSTEM PROTEIN H"/>
    <property type="match status" value="1"/>
</dbReference>
<feature type="domain" description="DUF1559" evidence="2">
    <location>
        <begin position="41"/>
        <end position="76"/>
    </location>
</feature>
<evidence type="ECO:0000256" key="1">
    <source>
        <dbReference type="SAM" id="Phobius"/>
    </source>
</evidence>
<dbReference type="InterPro" id="IPR045584">
    <property type="entry name" value="Pilin-like"/>
</dbReference>
<dbReference type="EMBL" id="AP012338">
    <property type="protein sequence ID" value="BAM03497.1"/>
    <property type="molecule type" value="Genomic_DNA"/>
</dbReference>